<evidence type="ECO:0000313" key="1">
    <source>
        <dbReference type="EMBL" id="USR92246.1"/>
    </source>
</evidence>
<gene>
    <name evidence="1" type="ORF">NEA10_05855</name>
</gene>
<protein>
    <submittedName>
        <fullName evidence="1">Nucleotidyltransferase substrate binding protein</fullName>
    </submittedName>
</protein>
<evidence type="ECO:0000313" key="2">
    <source>
        <dbReference type="Proteomes" id="UP001056708"/>
    </source>
</evidence>
<reference evidence="1" key="1">
    <citation type="submission" date="2022-06" db="EMBL/GenBank/DDBJ databases">
        <title>Genome sequence of Phormidium yuhuli AB48 isolated from an industrial photobioreactor environment.</title>
        <authorList>
            <person name="Qiu Y."/>
            <person name="Noonan A.J.C."/>
            <person name="Dofher K."/>
            <person name="Koch M."/>
            <person name="Kieft B."/>
            <person name="Lin X."/>
            <person name="Ziels R.M."/>
            <person name="Hallam S.J."/>
        </authorList>
    </citation>
    <scope>NUCLEOTIDE SEQUENCE</scope>
    <source>
        <strain evidence="1">AB48</strain>
    </source>
</reference>
<keyword evidence="2" id="KW-1185">Reference proteome</keyword>
<accession>A0ABY5AV95</accession>
<dbReference type="Proteomes" id="UP001056708">
    <property type="component" value="Chromosome"/>
</dbReference>
<proteinExistence type="predicted"/>
<dbReference type="NCBIfam" id="TIGR01987">
    <property type="entry name" value="HI0074"/>
    <property type="match status" value="1"/>
</dbReference>
<name>A0ABY5AV95_9CYAN</name>
<sequence>MQRFSNFKRAFLLLENALTIESPSLVERAGMIQFFEMAFELSWKLLKDYQELEGFTVKTPRETLKQAFQAEIISDGHQWIEALQDRNLMAHTYNEKTAIAVEERIRHQYFPLLKHLHDTFETKLEQEQP</sequence>
<dbReference type="InterPro" id="IPR010235">
    <property type="entry name" value="HepT"/>
</dbReference>
<dbReference type="RefSeq" id="WP_252664318.1">
    <property type="nucleotide sequence ID" value="NZ_CP098611.1"/>
</dbReference>
<dbReference type="SUPFAM" id="SSF81593">
    <property type="entry name" value="Nucleotidyltransferase substrate binding subunit/domain"/>
    <property type="match status" value="1"/>
</dbReference>
<dbReference type="Pfam" id="PF08780">
    <property type="entry name" value="NTase_sub_bind"/>
    <property type="match status" value="1"/>
</dbReference>
<dbReference type="EMBL" id="CP098611">
    <property type="protein sequence ID" value="USR92246.1"/>
    <property type="molecule type" value="Genomic_DNA"/>
</dbReference>
<organism evidence="1 2">
    <name type="scientific">Phormidium yuhuli AB48</name>
    <dbReference type="NCBI Taxonomy" id="2940671"/>
    <lineage>
        <taxon>Bacteria</taxon>
        <taxon>Bacillati</taxon>
        <taxon>Cyanobacteriota</taxon>
        <taxon>Cyanophyceae</taxon>
        <taxon>Oscillatoriophycideae</taxon>
        <taxon>Oscillatoriales</taxon>
        <taxon>Oscillatoriaceae</taxon>
        <taxon>Phormidium</taxon>
        <taxon>Phormidium yuhuli</taxon>
    </lineage>
</organism>
<dbReference type="Gene3D" id="1.20.120.330">
    <property type="entry name" value="Nucleotidyltransferases domain 2"/>
    <property type="match status" value="1"/>
</dbReference>